<keyword evidence="3" id="KW-1185">Reference proteome</keyword>
<proteinExistence type="predicted"/>
<dbReference type="OrthoDB" id="1904025at2759"/>
<feature type="region of interest" description="Disordered" evidence="1">
    <location>
        <begin position="315"/>
        <end position="334"/>
    </location>
</feature>
<reference evidence="2" key="1">
    <citation type="submission" date="2017-07" db="EMBL/GenBank/DDBJ databases">
        <title>Taro Niue Genome Assembly and Annotation.</title>
        <authorList>
            <person name="Atibalentja N."/>
            <person name="Keating K."/>
            <person name="Fields C.J."/>
        </authorList>
    </citation>
    <scope>NUCLEOTIDE SEQUENCE</scope>
    <source>
        <strain evidence="2">Niue_2</strain>
        <tissue evidence="2">Leaf</tissue>
    </source>
</reference>
<dbReference type="Proteomes" id="UP000652761">
    <property type="component" value="Unassembled WGS sequence"/>
</dbReference>
<comment type="caution">
    <text evidence="2">The sequence shown here is derived from an EMBL/GenBank/DDBJ whole genome shotgun (WGS) entry which is preliminary data.</text>
</comment>
<dbReference type="Gene3D" id="1.10.150.80">
    <property type="entry name" value="HRDC domain"/>
    <property type="match status" value="1"/>
</dbReference>
<accession>A0A843VJP3</accession>
<dbReference type="InterPro" id="IPR044876">
    <property type="entry name" value="HRDC_dom_sf"/>
</dbReference>
<evidence type="ECO:0000313" key="3">
    <source>
        <dbReference type="Proteomes" id="UP000652761"/>
    </source>
</evidence>
<organism evidence="2 3">
    <name type="scientific">Colocasia esculenta</name>
    <name type="common">Wild taro</name>
    <name type="synonym">Arum esculentum</name>
    <dbReference type="NCBI Taxonomy" id="4460"/>
    <lineage>
        <taxon>Eukaryota</taxon>
        <taxon>Viridiplantae</taxon>
        <taxon>Streptophyta</taxon>
        <taxon>Embryophyta</taxon>
        <taxon>Tracheophyta</taxon>
        <taxon>Spermatophyta</taxon>
        <taxon>Magnoliopsida</taxon>
        <taxon>Liliopsida</taxon>
        <taxon>Araceae</taxon>
        <taxon>Aroideae</taxon>
        <taxon>Colocasieae</taxon>
        <taxon>Colocasia</taxon>
    </lineage>
</organism>
<dbReference type="PANTHER" id="PTHR37392">
    <property type="entry name" value="OS09G0556800 PROTEIN"/>
    <property type="match status" value="1"/>
</dbReference>
<dbReference type="EMBL" id="NMUH01002291">
    <property type="protein sequence ID" value="MQL99072.1"/>
    <property type="molecule type" value="Genomic_DNA"/>
</dbReference>
<gene>
    <name evidence="2" type="ORF">Taro_031789</name>
</gene>
<evidence type="ECO:0000313" key="2">
    <source>
        <dbReference type="EMBL" id="MQL99072.1"/>
    </source>
</evidence>
<sequence length="521" mass="58638">MVYTYTPAYYSSLHDTITSLCKTILPFSFKNRRLTSQPEQKLAKRQSDNLKWQQESFHRILNLVGLQREGIASDREVSTFRSHLLDTLVASPADPEPPGLIRDKLLFLQELFYAKCISSEEYHSSKRPLLQRLAVQGVEVDCRDVVMGSSQTITEEEEWSVIELTEKESPAAKENKPKHLSSIKGAMSLIGIASGKGKSKKPAPGSTQEPFAPVDLNRPPNAEAYNSFGAKPSWGDHRGTENRSILMPESSHNAPVKEEEKVKKKSFRTLFQKEQTAEGSGKKEPASGEGKRTPKSSRTAWGFDGIRKWKRSTWEDEDTTPYLPPGERSDDATSLPCALVTSPVGEGPDTKRIKKKMHPDGAASDFFIDKKVLGENIKKELSRIQSELNTKNPNLSFSDDQIEAISTRLPVDKADLKKFFPKTWCDRYGEIVLDVVRKEFKDHVGEMETLRNAAKERRESSEKWVAFDEDDGDFHTNLFFRDQTFLNEAARKGGDGCFANNPPVFHDVQNAFWASSSGNSR</sequence>
<feature type="compositionally biased region" description="Basic and acidic residues" evidence="1">
    <location>
        <begin position="280"/>
        <end position="292"/>
    </location>
</feature>
<protein>
    <submittedName>
        <fullName evidence="2">Uncharacterized protein</fullName>
    </submittedName>
</protein>
<name>A0A843VJP3_COLES</name>
<dbReference type="AlphaFoldDB" id="A0A843VJP3"/>
<evidence type="ECO:0000256" key="1">
    <source>
        <dbReference type="SAM" id="MobiDB-lite"/>
    </source>
</evidence>
<dbReference type="PANTHER" id="PTHR37392:SF1">
    <property type="entry name" value="OS09G0556800 PROTEIN"/>
    <property type="match status" value="1"/>
</dbReference>
<feature type="region of interest" description="Disordered" evidence="1">
    <location>
        <begin position="194"/>
        <end position="300"/>
    </location>
</feature>